<dbReference type="GO" id="GO:0005576">
    <property type="term" value="C:extracellular region"/>
    <property type="evidence" value="ECO:0007669"/>
    <property type="project" value="InterPro"/>
</dbReference>
<evidence type="ECO:0000313" key="9">
    <source>
        <dbReference type="Proteomes" id="UP000887116"/>
    </source>
</evidence>
<keyword evidence="5" id="KW-0325">Glycoprotein</keyword>
<accession>A0A8X6GUB1</accession>
<name>A0A8X6GUB1_TRICU</name>
<dbReference type="PANTHER" id="PTHR23301:SF0">
    <property type="entry name" value="CHITIN-BINDING TYPE-2 DOMAIN-CONTAINING PROTEIN-RELATED"/>
    <property type="match status" value="1"/>
</dbReference>
<dbReference type="PROSITE" id="PS50940">
    <property type="entry name" value="CHIT_BIND_II"/>
    <property type="match status" value="1"/>
</dbReference>
<evidence type="ECO:0000256" key="2">
    <source>
        <dbReference type="ARBA" id="ARBA00022729"/>
    </source>
</evidence>
<evidence type="ECO:0000256" key="1">
    <source>
        <dbReference type="ARBA" id="ARBA00022669"/>
    </source>
</evidence>
<protein>
    <recommendedName>
        <fullName evidence="7">Chitin-binding type-2 domain-containing protein</fullName>
    </recommendedName>
</protein>
<evidence type="ECO:0000259" key="7">
    <source>
        <dbReference type="PROSITE" id="PS50940"/>
    </source>
</evidence>
<gene>
    <name evidence="8" type="primary">AVEN_181206_1</name>
    <name evidence="8" type="ORF">TNCT_333271</name>
</gene>
<evidence type="ECO:0000256" key="4">
    <source>
        <dbReference type="ARBA" id="ARBA00023157"/>
    </source>
</evidence>
<reference evidence="8" key="1">
    <citation type="submission" date="2020-07" db="EMBL/GenBank/DDBJ databases">
        <title>Multicomponent nature underlies the extraordinary mechanical properties of spider dragline silk.</title>
        <authorList>
            <person name="Kono N."/>
            <person name="Nakamura H."/>
            <person name="Mori M."/>
            <person name="Yoshida Y."/>
            <person name="Ohtoshi R."/>
            <person name="Malay A.D."/>
            <person name="Moran D.A.P."/>
            <person name="Tomita M."/>
            <person name="Numata K."/>
            <person name="Arakawa K."/>
        </authorList>
    </citation>
    <scope>NUCLEOTIDE SEQUENCE</scope>
</reference>
<dbReference type="InterPro" id="IPR036508">
    <property type="entry name" value="Chitin-bd_dom_sf"/>
</dbReference>
<dbReference type="SMART" id="SM00494">
    <property type="entry name" value="ChtBD2"/>
    <property type="match status" value="1"/>
</dbReference>
<keyword evidence="3" id="KW-0677">Repeat</keyword>
<dbReference type="EMBL" id="BMAO01006496">
    <property type="protein sequence ID" value="GFR09125.1"/>
    <property type="molecule type" value="Genomic_DNA"/>
</dbReference>
<dbReference type="OrthoDB" id="439917at2759"/>
<feature type="compositionally biased region" description="Low complexity" evidence="6">
    <location>
        <begin position="45"/>
        <end position="55"/>
    </location>
</feature>
<evidence type="ECO:0000313" key="8">
    <source>
        <dbReference type="EMBL" id="GFR09125.1"/>
    </source>
</evidence>
<keyword evidence="1" id="KW-0147">Chitin-binding</keyword>
<keyword evidence="2" id="KW-0732">Signal</keyword>
<comment type="caution">
    <text evidence="8">The sequence shown here is derived from an EMBL/GenBank/DDBJ whole genome shotgun (WGS) entry which is preliminary data.</text>
</comment>
<keyword evidence="4" id="KW-1015">Disulfide bond</keyword>
<dbReference type="AlphaFoldDB" id="A0A8X6GUB1"/>
<dbReference type="Pfam" id="PF01607">
    <property type="entry name" value="CBM_14"/>
    <property type="match status" value="1"/>
</dbReference>
<keyword evidence="9" id="KW-1185">Reference proteome</keyword>
<dbReference type="Proteomes" id="UP000887116">
    <property type="component" value="Unassembled WGS sequence"/>
</dbReference>
<feature type="compositionally biased region" description="Basic and acidic residues" evidence="6">
    <location>
        <begin position="35"/>
        <end position="44"/>
    </location>
</feature>
<evidence type="ECO:0000256" key="6">
    <source>
        <dbReference type="SAM" id="MobiDB-lite"/>
    </source>
</evidence>
<dbReference type="PANTHER" id="PTHR23301">
    <property type="entry name" value="CHITIN BINDING PERITROPHIN-A"/>
    <property type="match status" value="1"/>
</dbReference>
<feature type="region of interest" description="Disordered" evidence="6">
    <location>
        <begin position="35"/>
        <end position="55"/>
    </location>
</feature>
<feature type="domain" description="Chitin-binding type-2" evidence="7">
    <location>
        <begin position="62"/>
        <end position="117"/>
    </location>
</feature>
<dbReference type="SUPFAM" id="SSF57625">
    <property type="entry name" value="Invertebrate chitin-binding proteins"/>
    <property type="match status" value="1"/>
</dbReference>
<sequence>MPRWHVLDIERGSCNDWYLVTCGDRLTPDEINPLDDHQSTEYNKKPTTTAPVTTEVPTTPKPFVCPSSEGFFPHERNCGKYYLCINNQPEVRICPKGQLYDIDKKRCNDEEETNCGKRIHPNGKKSNFRKKKVQAI</sequence>
<evidence type="ECO:0000256" key="5">
    <source>
        <dbReference type="ARBA" id="ARBA00023180"/>
    </source>
</evidence>
<dbReference type="InterPro" id="IPR051940">
    <property type="entry name" value="Chitin_bind-dev_reg"/>
</dbReference>
<dbReference type="Gene3D" id="2.170.140.10">
    <property type="entry name" value="Chitin binding domain"/>
    <property type="match status" value="1"/>
</dbReference>
<organism evidence="8 9">
    <name type="scientific">Trichonephila clavata</name>
    <name type="common">Joro spider</name>
    <name type="synonym">Nephila clavata</name>
    <dbReference type="NCBI Taxonomy" id="2740835"/>
    <lineage>
        <taxon>Eukaryota</taxon>
        <taxon>Metazoa</taxon>
        <taxon>Ecdysozoa</taxon>
        <taxon>Arthropoda</taxon>
        <taxon>Chelicerata</taxon>
        <taxon>Arachnida</taxon>
        <taxon>Araneae</taxon>
        <taxon>Araneomorphae</taxon>
        <taxon>Entelegynae</taxon>
        <taxon>Araneoidea</taxon>
        <taxon>Nephilidae</taxon>
        <taxon>Trichonephila</taxon>
    </lineage>
</organism>
<evidence type="ECO:0000256" key="3">
    <source>
        <dbReference type="ARBA" id="ARBA00022737"/>
    </source>
</evidence>
<proteinExistence type="predicted"/>
<dbReference type="InterPro" id="IPR002557">
    <property type="entry name" value="Chitin-bd_dom"/>
</dbReference>
<dbReference type="GO" id="GO:0008061">
    <property type="term" value="F:chitin binding"/>
    <property type="evidence" value="ECO:0007669"/>
    <property type="project" value="UniProtKB-KW"/>
</dbReference>